<dbReference type="EMBL" id="CP089982">
    <property type="protein sequence ID" value="WXA94938.1"/>
    <property type="molecule type" value="Genomic_DNA"/>
</dbReference>
<keyword evidence="7" id="KW-0813">Transport</keyword>
<dbReference type="PROSITE" id="PS00370">
    <property type="entry name" value="PEP_ENZYMES_PHOS_SITE"/>
    <property type="match status" value="1"/>
</dbReference>
<dbReference type="PANTHER" id="PTHR46244">
    <property type="entry name" value="PHOSPHOENOLPYRUVATE-PROTEIN PHOSPHOTRANSFERASE"/>
    <property type="match status" value="1"/>
</dbReference>
<evidence type="ECO:0000256" key="9">
    <source>
        <dbReference type="ARBA" id="ARBA00022597"/>
    </source>
</evidence>
<keyword evidence="10 18" id="KW-0808">Transferase</keyword>
<dbReference type="SUPFAM" id="SSF47831">
    <property type="entry name" value="Enzyme I of the PEP:sugar phosphotransferase system HPr-binding (sub)domain"/>
    <property type="match status" value="1"/>
</dbReference>
<keyword evidence="14" id="KW-0460">Magnesium</keyword>
<evidence type="ECO:0000256" key="13">
    <source>
        <dbReference type="ARBA" id="ARBA00022777"/>
    </source>
</evidence>
<accession>A0ABZ2K8C5</accession>
<dbReference type="PROSITE" id="PS00369">
    <property type="entry name" value="PTS_HPR_HIS"/>
    <property type="match status" value="1"/>
</dbReference>
<evidence type="ECO:0000256" key="10">
    <source>
        <dbReference type="ARBA" id="ARBA00022679"/>
    </source>
</evidence>
<keyword evidence="19" id="KW-1185">Reference proteome</keyword>
<proteinExistence type="inferred from homology"/>
<keyword evidence="9" id="KW-0762">Sugar transport</keyword>
<dbReference type="PRINTS" id="PR00107">
    <property type="entry name" value="PHOSPHOCPHPR"/>
</dbReference>
<dbReference type="RefSeq" id="WP_394845546.1">
    <property type="nucleotide sequence ID" value="NZ_CP089982.1"/>
</dbReference>
<dbReference type="InterPro" id="IPR004701">
    <property type="entry name" value="PTS_EIIA_man-typ"/>
</dbReference>
<dbReference type="Gene3D" id="3.40.50.510">
    <property type="entry name" value="Phosphotransferase system, mannose-type IIA component"/>
    <property type="match status" value="1"/>
</dbReference>
<dbReference type="InterPro" id="IPR036662">
    <property type="entry name" value="PTS_EIIA_man-typ_sf"/>
</dbReference>
<evidence type="ECO:0000256" key="6">
    <source>
        <dbReference type="ARBA" id="ARBA00007837"/>
    </source>
</evidence>
<gene>
    <name evidence="18" type="primary">ptsP</name>
    <name evidence="18" type="ORF">LZC95_52015</name>
</gene>
<dbReference type="InterPro" id="IPR000121">
    <property type="entry name" value="PEP_util_C"/>
</dbReference>
<comment type="function">
    <text evidence="4">Component of the dihydroxyacetone kinase complex, which is responsible for the phosphoenolpyruvate (PEP)-dependent phosphorylation of dihydroxyacetone. DhaM serves as the phosphoryl donor. Is phosphorylated by phosphoenolpyruvate in an EI- and HPr-dependent reaction, and a phosphorelay system on histidine residues finally leads to phosphoryl transfer to DhaL and dihydroxyacetone.</text>
</comment>
<comment type="cofactor">
    <cofactor evidence="3">
        <name>Mg(2+)</name>
        <dbReference type="ChEBI" id="CHEBI:18420"/>
    </cofactor>
</comment>
<dbReference type="InterPro" id="IPR040442">
    <property type="entry name" value="Pyrv_kinase-like_dom_sf"/>
</dbReference>
<comment type="catalytic activity">
    <reaction evidence="1">
        <text>L-histidyl-[protein] + phosphoenolpyruvate = N(pros)-phospho-L-histidyl-[protein] + pyruvate</text>
        <dbReference type="Rhea" id="RHEA:23880"/>
        <dbReference type="Rhea" id="RHEA-COMP:9745"/>
        <dbReference type="Rhea" id="RHEA-COMP:9746"/>
        <dbReference type="ChEBI" id="CHEBI:15361"/>
        <dbReference type="ChEBI" id="CHEBI:29979"/>
        <dbReference type="ChEBI" id="CHEBI:58702"/>
        <dbReference type="ChEBI" id="CHEBI:64837"/>
        <dbReference type="EC" id="2.7.3.9"/>
    </reaction>
</comment>
<dbReference type="Pfam" id="PF05524">
    <property type="entry name" value="PEP-utilisers_N"/>
    <property type="match status" value="1"/>
</dbReference>
<dbReference type="InterPro" id="IPR001020">
    <property type="entry name" value="PTS_HPr_His_P_site"/>
</dbReference>
<dbReference type="SUPFAM" id="SSF55594">
    <property type="entry name" value="HPr-like"/>
    <property type="match status" value="1"/>
</dbReference>
<dbReference type="Proteomes" id="UP001379533">
    <property type="component" value="Chromosome"/>
</dbReference>
<evidence type="ECO:0000256" key="8">
    <source>
        <dbReference type="ARBA" id="ARBA00022490"/>
    </source>
</evidence>
<sequence length="751" mass="77548">MKVGIVVVSHSARLAEGVCEMAAQMAPDVAIRPAGGTDEGGIGTSFDKILAAATEANVGAGVVILYDLGSAKMSADLVAEMEDGARVVDAPLVEGTMAAAVTAQGGANLDTVAADAAAAGGHAPAEPARAPAASATARVFTLQNPLGLHARPAARLARIAAEHRVALRVGPEGGGLVDARSILAVVALGLRGGAAMRIEAEGENAEAALAAIEAAVHEGFGDAPAQPPASAHAAVPGLAIGPIRRLRAAEPIVPESSGHPATEAKAFERALAEVARELGREHTELAEAHRLLLSDPELLTATQTAIGSGLAAAPAWWRSVQHARNALLQSRDALVAGRAMDVVDVGLRVLAQLQPDIVHIDVSNLESAIVLAEDLTPSMVGQLADAGVAGIVLAQGGATAHSVVVARGRGLPMLVRMGELARARDGAMAILDGDRGAFLVEPSPDALAEARTRQAEDARARAAALETAHAPVMARDGRTIVVAANVASLAEAHLARERGADAIGLLRTELFFVDKTNLPTEDEQVAQLEGILSAFPDREVTIRTLDVGGDKDIPALGLDSVTHGFLGLRGLRHSLAHPEVLRTQLRAVLRAAASWKGILSIMAPMVTTAQDAMAFRAAVADAARSLEGRPHRRPDHIGIMVEVPACAVAFDSMAAHVDFVSVGTNDLVQYMMAAERTNASVAAWYRPDHPAIWRTLEWLAQSAGGKKVAVCGEMAANADVARRLVALGVTELSMAPSSIPSIKAILRAQLA</sequence>
<dbReference type="Pfam" id="PF00381">
    <property type="entry name" value="PTS-HPr"/>
    <property type="match status" value="1"/>
</dbReference>
<feature type="domain" description="PTS EIIA type-4" evidence="16">
    <location>
        <begin position="2"/>
        <end position="124"/>
    </location>
</feature>
<comment type="subunit">
    <text evidence="15">Homodimer. The dihydroxyacetone kinase complex is composed of a homodimer of DhaM, a homodimer of DhaK and the subunit DhaL.</text>
</comment>
<evidence type="ECO:0000256" key="5">
    <source>
        <dbReference type="ARBA" id="ARBA00004496"/>
    </source>
</evidence>
<dbReference type="PANTHER" id="PTHR46244:SF6">
    <property type="entry name" value="PHOSPHOENOLPYRUVATE-PROTEIN PHOSPHOTRANSFERASE"/>
    <property type="match status" value="1"/>
</dbReference>
<reference evidence="18 19" key="1">
    <citation type="submission" date="2021-12" db="EMBL/GenBank/DDBJ databases">
        <title>Discovery of the Pendulisporaceae a myxobacterial family with distinct sporulation behavior and unique specialized metabolism.</title>
        <authorList>
            <person name="Garcia R."/>
            <person name="Popoff A."/>
            <person name="Bader C.D."/>
            <person name="Loehr J."/>
            <person name="Walesch S."/>
            <person name="Walt C."/>
            <person name="Boldt J."/>
            <person name="Bunk B."/>
            <person name="Haeckl F.J.F.P.J."/>
            <person name="Gunesch A.P."/>
            <person name="Birkelbach J."/>
            <person name="Nuebel U."/>
            <person name="Pietschmann T."/>
            <person name="Bach T."/>
            <person name="Mueller R."/>
        </authorList>
    </citation>
    <scope>NUCLEOTIDE SEQUENCE [LARGE SCALE GENOMIC DNA]</scope>
    <source>
        <strain evidence="18 19">MSr12523</strain>
    </source>
</reference>
<dbReference type="NCBIfam" id="TIGR01003">
    <property type="entry name" value="PTS_HPr_family"/>
    <property type="match status" value="1"/>
</dbReference>
<evidence type="ECO:0000256" key="11">
    <source>
        <dbReference type="ARBA" id="ARBA00022683"/>
    </source>
</evidence>
<evidence type="ECO:0000256" key="3">
    <source>
        <dbReference type="ARBA" id="ARBA00001946"/>
    </source>
</evidence>
<dbReference type="EC" id="2.7.3.9" evidence="18"/>
<dbReference type="Pfam" id="PF02896">
    <property type="entry name" value="PEP-utilizers_C"/>
    <property type="match status" value="1"/>
</dbReference>
<dbReference type="InterPro" id="IPR036618">
    <property type="entry name" value="PtsI_HPr-bd_sf"/>
</dbReference>
<evidence type="ECO:0000256" key="7">
    <source>
        <dbReference type="ARBA" id="ARBA00022448"/>
    </source>
</evidence>
<dbReference type="NCBIfam" id="TIGR02364">
    <property type="entry name" value="dha_pts"/>
    <property type="match status" value="1"/>
</dbReference>
<keyword evidence="11" id="KW-0598">Phosphotransferase system</keyword>
<dbReference type="InterPro" id="IPR006318">
    <property type="entry name" value="PTS_EI-like"/>
</dbReference>
<dbReference type="InterPro" id="IPR036637">
    <property type="entry name" value="Phosphohistidine_dom_sf"/>
</dbReference>
<dbReference type="Gene3D" id="3.20.20.60">
    <property type="entry name" value="Phosphoenolpyruvate-binding domains"/>
    <property type="match status" value="1"/>
</dbReference>
<dbReference type="InterPro" id="IPR012844">
    <property type="entry name" value="DhaM_N"/>
</dbReference>
<evidence type="ECO:0000256" key="12">
    <source>
        <dbReference type="ARBA" id="ARBA00022723"/>
    </source>
</evidence>
<evidence type="ECO:0000259" key="17">
    <source>
        <dbReference type="PROSITE" id="PS51350"/>
    </source>
</evidence>
<keyword evidence="13" id="KW-0418">Kinase</keyword>
<feature type="domain" description="HPr" evidence="17">
    <location>
        <begin position="135"/>
        <end position="223"/>
    </location>
</feature>
<evidence type="ECO:0000256" key="14">
    <source>
        <dbReference type="ARBA" id="ARBA00022842"/>
    </source>
</evidence>
<protein>
    <submittedName>
        <fullName evidence="18">Phosphoenolpyruvate--protein phosphotransferase</fullName>
        <ecNumber evidence="18">2.7.3.9</ecNumber>
    </submittedName>
</protein>
<dbReference type="PRINTS" id="PR01736">
    <property type="entry name" value="PHPHTRNFRASE"/>
</dbReference>
<dbReference type="SUPFAM" id="SSF53062">
    <property type="entry name" value="PTS system fructose IIA component-like"/>
    <property type="match status" value="1"/>
</dbReference>
<evidence type="ECO:0000256" key="1">
    <source>
        <dbReference type="ARBA" id="ARBA00000683"/>
    </source>
</evidence>
<evidence type="ECO:0000256" key="4">
    <source>
        <dbReference type="ARBA" id="ARBA00002788"/>
    </source>
</evidence>
<organism evidence="18 19">
    <name type="scientific">Pendulispora brunnea</name>
    <dbReference type="NCBI Taxonomy" id="2905690"/>
    <lineage>
        <taxon>Bacteria</taxon>
        <taxon>Pseudomonadati</taxon>
        <taxon>Myxococcota</taxon>
        <taxon>Myxococcia</taxon>
        <taxon>Myxococcales</taxon>
        <taxon>Sorangiineae</taxon>
        <taxon>Pendulisporaceae</taxon>
        <taxon>Pendulispora</taxon>
    </lineage>
</organism>
<name>A0ABZ2K8C5_9BACT</name>
<comment type="catalytic activity">
    <reaction evidence="2">
        <text>dihydroxyacetone + phosphoenolpyruvate = dihydroxyacetone phosphate + pyruvate</text>
        <dbReference type="Rhea" id="RHEA:18381"/>
        <dbReference type="ChEBI" id="CHEBI:15361"/>
        <dbReference type="ChEBI" id="CHEBI:16016"/>
        <dbReference type="ChEBI" id="CHEBI:57642"/>
        <dbReference type="ChEBI" id="CHEBI:58702"/>
        <dbReference type="EC" id="2.7.1.121"/>
    </reaction>
</comment>
<dbReference type="CDD" id="cd00367">
    <property type="entry name" value="PTS-HPr_like"/>
    <property type="match status" value="1"/>
</dbReference>
<dbReference type="InterPro" id="IPR015813">
    <property type="entry name" value="Pyrv/PenolPyrv_kinase-like_dom"/>
</dbReference>
<dbReference type="InterPro" id="IPR035895">
    <property type="entry name" value="HPr-like_sf"/>
</dbReference>
<dbReference type="InterPro" id="IPR000032">
    <property type="entry name" value="HPr-like"/>
</dbReference>
<evidence type="ECO:0000313" key="19">
    <source>
        <dbReference type="Proteomes" id="UP001379533"/>
    </source>
</evidence>
<dbReference type="InterPro" id="IPR050499">
    <property type="entry name" value="PEP-utilizing_PTS_enzyme"/>
</dbReference>
<evidence type="ECO:0000256" key="15">
    <source>
        <dbReference type="ARBA" id="ARBA00046577"/>
    </source>
</evidence>
<dbReference type="Pfam" id="PF00391">
    <property type="entry name" value="PEP-utilizers"/>
    <property type="match status" value="1"/>
</dbReference>
<dbReference type="Gene3D" id="3.50.30.10">
    <property type="entry name" value="Phosphohistidine domain"/>
    <property type="match status" value="1"/>
</dbReference>
<dbReference type="Gene3D" id="1.10.274.10">
    <property type="entry name" value="PtsI, HPr-binding domain"/>
    <property type="match status" value="1"/>
</dbReference>
<dbReference type="InterPro" id="IPR008279">
    <property type="entry name" value="PEP-util_enz_mobile_dom"/>
</dbReference>
<dbReference type="Gene3D" id="3.30.1340.10">
    <property type="entry name" value="HPr-like"/>
    <property type="match status" value="1"/>
</dbReference>
<evidence type="ECO:0000313" key="18">
    <source>
        <dbReference type="EMBL" id="WXA94938.1"/>
    </source>
</evidence>
<dbReference type="SUPFAM" id="SSF52009">
    <property type="entry name" value="Phosphohistidine domain"/>
    <property type="match status" value="1"/>
</dbReference>
<dbReference type="PROSITE" id="PS51096">
    <property type="entry name" value="PTS_EIIA_TYPE_4"/>
    <property type="match status" value="1"/>
</dbReference>
<dbReference type="GO" id="GO:0008965">
    <property type="term" value="F:phosphoenolpyruvate-protein phosphotransferase activity"/>
    <property type="evidence" value="ECO:0007669"/>
    <property type="project" value="UniProtKB-EC"/>
</dbReference>
<comment type="subcellular location">
    <subcellularLocation>
        <location evidence="5">Cytoplasm</location>
    </subcellularLocation>
</comment>
<dbReference type="PROSITE" id="PS51350">
    <property type="entry name" value="PTS_HPR_DOM"/>
    <property type="match status" value="1"/>
</dbReference>
<dbReference type="NCBIfam" id="TIGR01417">
    <property type="entry name" value="PTS_I_fam"/>
    <property type="match status" value="1"/>
</dbReference>
<dbReference type="Pfam" id="PF03610">
    <property type="entry name" value="EIIA-man"/>
    <property type="match status" value="1"/>
</dbReference>
<evidence type="ECO:0000259" key="16">
    <source>
        <dbReference type="PROSITE" id="PS51096"/>
    </source>
</evidence>
<dbReference type="InterPro" id="IPR018274">
    <property type="entry name" value="PEP_util_AS"/>
</dbReference>
<keyword evidence="12" id="KW-0479">Metal-binding</keyword>
<dbReference type="SUPFAM" id="SSF51621">
    <property type="entry name" value="Phosphoenolpyruvate/pyruvate domain"/>
    <property type="match status" value="1"/>
</dbReference>
<keyword evidence="8" id="KW-0963">Cytoplasm</keyword>
<evidence type="ECO:0000256" key="2">
    <source>
        <dbReference type="ARBA" id="ARBA00001113"/>
    </source>
</evidence>
<dbReference type="InterPro" id="IPR008731">
    <property type="entry name" value="PTS_EIN"/>
</dbReference>
<comment type="similarity">
    <text evidence="6">Belongs to the PEP-utilizing enzyme family.</text>
</comment>